<accession>A0ABX6QZ09</accession>
<evidence type="ECO:0000256" key="1">
    <source>
        <dbReference type="SAM" id="Phobius"/>
    </source>
</evidence>
<reference evidence="2 3" key="1">
    <citation type="journal article" date="2020" name="J. Nat. Prod.">
        <title>Genomics-Metabolomics Profiling Disclosed Marine Vibrio spartinae 3.6 as a Producer of a New Branched Side Chain Prodigiosin.</title>
        <authorList>
            <person name="Vitale G.A."/>
            <person name="Sciarretta M."/>
            <person name="Palma Esposito F."/>
            <person name="January G.G."/>
            <person name="Giaccio M."/>
            <person name="Bunk B."/>
            <person name="Sproer C."/>
            <person name="Bajerski F."/>
            <person name="Power D."/>
            <person name="Festa C."/>
            <person name="Monti M.C."/>
            <person name="D'Auria M.V."/>
            <person name="de Pascale D."/>
        </authorList>
    </citation>
    <scope>NUCLEOTIDE SEQUENCE [LARGE SCALE GENOMIC DNA]</scope>
    <source>
        <strain evidence="2 3">3.6</strain>
    </source>
</reference>
<dbReference type="Proteomes" id="UP000515264">
    <property type="component" value="Chromosome 1"/>
</dbReference>
<feature type="transmembrane region" description="Helical" evidence="1">
    <location>
        <begin position="82"/>
        <end position="104"/>
    </location>
</feature>
<evidence type="ECO:0000313" key="3">
    <source>
        <dbReference type="Proteomes" id="UP000515264"/>
    </source>
</evidence>
<proteinExistence type="predicted"/>
<keyword evidence="1" id="KW-0472">Membrane</keyword>
<gene>
    <name evidence="2" type="ORF">Vspart_01764</name>
</gene>
<dbReference type="RefSeq" id="WP_182287363.1">
    <property type="nucleotide sequence ID" value="NZ_CP046268.1"/>
</dbReference>
<keyword evidence="1" id="KW-0812">Transmembrane</keyword>
<protein>
    <submittedName>
        <fullName evidence="2">Uncharacterized protein</fullName>
    </submittedName>
</protein>
<organism evidence="2 3">
    <name type="scientific">Vibrio spartinae</name>
    <dbReference type="NCBI Taxonomy" id="1918945"/>
    <lineage>
        <taxon>Bacteria</taxon>
        <taxon>Pseudomonadati</taxon>
        <taxon>Pseudomonadota</taxon>
        <taxon>Gammaproteobacteria</taxon>
        <taxon>Vibrionales</taxon>
        <taxon>Vibrionaceae</taxon>
        <taxon>Vibrio</taxon>
    </lineage>
</organism>
<keyword evidence="1" id="KW-1133">Transmembrane helix</keyword>
<keyword evidence="3" id="KW-1185">Reference proteome</keyword>
<dbReference type="EMBL" id="CP046268">
    <property type="protein sequence ID" value="QMV14508.1"/>
    <property type="molecule type" value="Genomic_DNA"/>
</dbReference>
<name>A0ABX6QZ09_9VIBR</name>
<sequence length="303" mass="34370">METVFTFDWENVYPEVLEGIQNGKITIRDGVAYWTELADKSGIAQHMPLKGVPFDPEKLNEISKLKLNEISKLIQASHATQMAAISLSTTIIVGAIVVQTMYLVRKIDKLQETMDLISSDINAQNVMFYMEKLSKYFGAIESARVLLLDKSFVSETQDIAANLISQLSIERNEVLSLIDNLISFADKLTERHLGQMLDFITMVLDIMPKAIYLESQLCDRYGKFKLSEHLMRENTKRYNITLQHYRDWCNSKAKATIRGDSTPIALAFHEKKDDLKALFDSSNNKALLQQLVSPSLQLAIEAI</sequence>
<evidence type="ECO:0000313" key="2">
    <source>
        <dbReference type="EMBL" id="QMV14508.1"/>
    </source>
</evidence>